<protein>
    <submittedName>
        <fullName evidence="7">TNF superfamily member 12</fullName>
    </submittedName>
</protein>
<proteinExistence type="inferred from homology"/>
<keyword evidence="4" id="KW-0012">Acyltransferase</keyword>
<evidence type="ECO:0000256" key="1">
    <source>
        <dbReference type="ARBA" id="ARBA00008670"/>
    </source>
</evidence>
<dbReference type="Gene3D" id="3.40.630.30">
    <property type="match status" value="1"/>
</dbReference>
<feature type="domain" description="N-acetyltransferase" evidence="6">
    <location>
        <begin position="3"/>
        <end position="190"/>
    </location>
</feature>
<dbReference type="SUPFAM" id="SSF49842">
    <property type="entry name" value="TNF-like"/>
    <property type="match status" value="1"/>
</dbReference>
<dbReference type="Proteomes" id="UP001108240">
    <property type="component" value="Unplaced"/>
</dbReference>
<accession>A0A9J7XA95</accession>
<comment type="similarity">
    <text evidence="2">Belongs to the acetyltransferase family.</text>
</comment>
<keyword evidence="8" id="KW-1185">Reference proteome</keyword>
<evidence type="ECO:0000256" key="3">
    <source>
        <dbReference type="ARBA" id="ARBA00022679"/>
    </source>
</evidence>
<name>A0A9J7XA95_CYPCA</name>
<organism evidence="7 8">
    <name type="scientific">Cyprinus carpio carpio</name>
    <dbReference type="NCBI Taxonomy" id="630221"/>
    <lineage>
        <taxon>Eukaryota</taxon>
        <taxon>Metazoa</taxon>
        <taxon>Chordata</taxon>
        <taxon>Craniata</taxon>
        <taxon>Vertebrata</taxon>
        <taxon>Euteleostomi</taxon>
        <taxon>Actinopterygii</taxon>
        <taxon>Neopterygii</taxon>
        <taxon>Teleostei</taxon>
        <taxon>Ostariophysi</taxon>
        <taxon>Cypriniformes</taxon>
        <taxon>Cyprinidae</taxon>
        <taxon>Cyprininae</taxon>
        <taxon>Cyprinus</taxon>
    </lineage>
</organism>
<evidence type="ECO:0000313" key="8">
    <source>
        <dbReference type="Proteomes" id="UP001108240"/>
    </source>
</evidence>
<dbReference type="GO" id="GO:0006955">
    <property type="term" value="P:immune response"/>
    <property type="evidence" value="ECO:0007669"/>
    <property type="project" value="InterPro"/>
</dbReference>
<dbReference type="PANTHER" id="PTHR10545:SF66">
    <property type="entry name" value="DIAMINE N-ACETYLTRANSFERASE 2-RELATED"/>
    <property type="match status" value="1"/>
</dbReference>
<dbReference type="GO" id="GO:0016020">
    <property type="term" value="C:membrane"/>
    <property type="evidence" value="ECO:0007669"/>
    <property type="project" value="InterPro"/>
</dbReference>
<dbReference type="CDD" id="cd04301">
    <property type="entry name" value="NAT_SF"/>
    <property type="match status" value="1"/>
</dbReference>
<evidence type="ECO:0000313" key="7">
    <source>
        <dbReference type="Ensembl" id="ENSCCRP00000103908.1"/>
    </source>
</evidence>
<keyword evidence="3" id="KW-0808">Transferase</keyword>
<dbReference type="SUPFAM" id="SSF55729">
    <property type="entry name" value="Acyl-CoA N-acyltransferases (Nat)"/>
    <property type="match status" value="1"/>
</dbReference>
<dbReference type="InterPro" id="IPR000182">
    <property type="entry name" value="GNAT_dom"/>
</dbReference>
<dbReference type="PANTHER" id="PTHR10545">
    <property type="entry name" value="DIAMINE N-ACETYLTRANSFERASE"/>
    <property type="match status" value="1"/>
</dbReference>
<dbReference type="InterPro" id="IPR051016">
    <property type="entry name" value="Diverse_Substrate_AcTransf"/>
</dbReference>
<dbReference type="Gene3D" id="2.60.120.40">
    <property type="match status" value="1"/>
</dbReference>
<dbReference type="InterPro" id="IPR006052">
    <property type="entry name" value="TNF_dom"/>
</dbReference>
<reference evidence="7" key="2">
    <citation type="submission" date="2025-09" db="UniProtKB">
        <authorList>
            <consortium name="Ensembl"/>
        </authorList>
    </citation>
    <scope>IDENTIFICATION</scope>
</reference>
<dbReference type="FunFam" id="3.40.630.30:FF:000168">
    <property type="entry name" value="Spermidine/spermine N1-acetyltransferase 1a, duplicate 1"/>
    <property type="match status" value="1"/>
</dbReference>
<evidence type="ECO:0000259" key="6">
    <source>
        <dbReference type="PROSITE" id="PS51186"/>
    </source>
</evidence>
<feature type="domain" description="THD" evidence="5">
    <location>
        <begin position="155"/>
        <end position="294"/>
    </location>
</feature>
<reference evidence="7" key="1">
    <citation type="submission" date="2025-08" db="UniProtKB">
        <authorList>
            <consortium name="Ensembl"/>
        </authorList>
    </citation>
    <scope>IDENTIFICATION</scope>
</reference>
<evidence type="ECO:0000259" key="5">
    <source>
        <dbReference type="PROSITE" id="PS50049"/>
    </source>
</evidence>
<dbReference type="Pfam" id="PF00229">
    <property type="entry name" value="TNF"/>
    <property type="match status" value="1"/>
</dbReference>
<dbReference type="PROSITE" id="PS51186">
    <property type="entry name" value="GNAT"/>
    <property type="match status" value="1"/>
</dbReference>
<dbReference type="GO" id="GO:0008080">
    <property type="term" value="F:N-acetyltransferase activity"/>
    <property type="evidence" value="ECO:0007669"/>
    <property type="project" value="TreeGrafter"/>
</dbReference>
<dbReference type="SMART" id="SM00207">
    <property type="entry name" value="TNF"/>
    <property type="match status" value="1"/>
</dbReference>
<comment type="similarity">
    <text evidence="1">Belongs to the tumor necrosis factor family.</text>
</comment>
<dbReference type="GO" id="GO:0005164">
    <property type="term" value="F:tumor necrosis factor receptor binding"/>
    <property type="evidence" value="ECO:0007669"/>
    <property type="project" value="InterPro"/>
</dbReference>
<dbReference type="InterPro" id="IPR008983">
    <property type="entry name" value="Tumour_necrosis_fac-like_dom"/>
</dbReference>
<dbReference type="PROSITE" id="PS50049">
    <property type="entry name" value="THD_2"/>
    <property type="match status" value="1"/>
</dbReference>
<dbReference type="InterPro" id="IPR016181">
    <property type="entry name" value="Acyl_CoA_acyltransferase"/>
</dbReference>
<sequence>MDFTIRAATLEDCKDISRMILELAEHEKVSDQVKITQRDLEQDGFSKNPFFHGIIAEVPEHHKSREGHTKVGYSLYFYTYSSWKGRAVYMEDLYVMPEFRVFPGKGIGKALMSKVSQVNMQRKAIFQLILEKRELLESQRFRRDAGGRKGNGRKVASHFEITNNSVQKVGNEGVIKGWTEEQLNMSRAVHYNPETGTFKVERSGVYFLYCQVHFNENQSQYVKLEVSVPKGPLLQCIEGYGTTPASGSHRFHFLKPCQVSGLLRLNKGAELKAITGGSFSLQMSGKHYFGLFKVN</sequence>
<evidence type="ECO:0000256" key="2">
    <source>
        <dbReference type="ARBA" id="ARBA00008694"/>
    </source>
</evidence>
<dbReference type="AlphaFoldDB" id="A0A9J7XA95"/>
<dbReference type="GeneTree" id="ENSGT00510000050706"/>
<evidence type="ECO:0000256" key="4">
    <source>
        <dbReference type="ARBA" id="ARBA00023315"/>
    </source>
</evidence>
<dbReference type="Ensembl" id="ENSCCRT00000163361.1">
    <property type="protein sequence ID" value="ENSCCRP00000103908.1"/>
    <property type="gene ID" value="ENSCCRG00000064814.1"/>
</dbReference>